<dbReference type="GO" id="GO:0008821">
    <property type="term" value="F:crossover junction DNA endonuclease activity"/>
    <property type="evidence" value="ECO:0007669"/>
    <property type="project" value="UniProtKB-EC"/>
</dbReference>
<comment type="catalytic activity">
    <reaction evidence="13">
        <text>Endonucleolytic cleavage at a junction such as a reciprocal single-stranded crossover between two homologous DNA duplexes (Holliday junction).</text>
        <dbReference type="EC" id="3.1.21.10"/>
    </reaction>
</comment>
<keyword evidence="4 13" id="KW-0479">Metal-binding</keyword>
<dbReference type="EMBL" id="QFCR01000020">
    <property type="protein sequence ID" value="TNK90048.1"/>
    <property type="molecule type" value="Genomic_DNA"/>
</dbReference>
<dbReference type="InterPro" id="IPR011335">
    <property type="entry name" value="Restrct_endonuc-II-like"/>
</dbReference>
<dbReference type="SUPFAM" id="SSF52980">
    <property type="entry name" value="Restriction endonuclease-like"/>
    <property type="match status" value="1"/>
</dbReference>
<reference evidence="15 16" key="1">
    <citation type="submission" date="2018-05" db="EMBL/GenBank/DDBJ databases">
        <title>Lactobacillus sanfranciscensis Ah4 draft denome sequence.</title>
        <authorList>
            <person name="Zhang G."/>
        </authorList>
    </citation>
    <scope>NUCLEOTIDE SEQUENCE [LARGE SCALE GENOMIC DNA]</scope>
    <source>
        <strain evidence="15 16">Ah4</strain>
    </source>
</reference>
<organism evidence="15 16">
    <name type="scientific">Fructilactobacillus sanfranciscensis</name>
    <name type="common">Lactobacillus sanfranciscensis</name>
    <dbReference type="NCBI Taxonomy" id="1625"/>
    <lineage>
        <taxon>Bacteria</taxon>
        <taxon>Bacillati</taxon>
        <taxon>Bacillota</taxon>
        <taxon>Bacilli</taxon>
        <taxon>Lactobacillales</taxon>
        <taxon>Lactobacillaceae</taxon>
        <taxon>Fructilactobacillus</taxon>
    </lineage>
</organism>
<dbReference type="NCBIfam" id="NF002584">
    <property type="entry name" value="PRK02234.1-5"/>
    <property type="match status" value="1"/>
</dbReference>
<feature type="binding site" evidence="13">
    <location>
        <position position="136"/>
    </location>
    <ligand>
        <name>Mg(2+)</name>
        <dbReference type="ChEBI" id="CHEBI:18420"/>
    </ligand>
</feature>
<keyword evidence="9 13" id="KW-0233">DNA recombination</keyword>
<evidence type="ECO:0000256" key="8">
    <source>
        <dbReference type="ARBA" id="ARBA00022842"/>
    </source>
</evidence>
<dbReference type="NCBIfam" id="TIGR00648">
    <property type="entry name" value="recU"/>
    <property type="match status" value="1"/>
</dbReference>
<evidence type="ECO:0000256" key="12">
    <source>
        <dbReference type="ARBA" id="ARBA00029523"/>
    </source>
</evidence>
<evidence type="ECO:0000256" key="10">
    <source>
        <dbReference type="ARBA" id="ARBA00023204"/>
    </source>
</evidence>
<dbReference type="GO" id="GO:0006310">
    <property type="term" value="P:DNA recombination"/>
    <property type="evidence" value="ECO:0007669"/>
    <property type="project" value="UniProtKB-UniRule"/>
</dbReference>
<feature type="binding site" evidence="13">
    <location>
        <position position="117"/>
    </location>
    <ligand>
        <name>Mg(2+)</name>
        <dbReference type="ChEBI" id="CHEBI:18420"/>
    </ligand>
</feature>
<comment type="cofactor">
    <cofactor evidence="13">
        <name>Mg(2+)</name>
        <dbReference type="ChEBI" id="CHEBI:18420"/>
    </cofactor>
    <text evidence="13">Binds 1 Mg(2+) ion per subunit.</text>
</comment>
<evidence type="ECO:0000256" key="11">
    <source>
        <dbReference type="ARBA" id="ARBA00023447"/>
    </source>
</evidence>
<protein>
    <recommendedName>
        <fullName evidence="12 13">Holliday junction resolvase RecU</fullName>
        <ecNumber evidence="13 14">3.1.21.10</ecNumber>
    </recommendedName>
    <alternativeName>
        <fullName evidence="13">Recombination protein U homolog</fullName>
    </alternativeName>
</protein>
<keyword evidence="5 13" id="KW-0255">Endonuclease</keyword>
<feature type="site" description="Transition state stabilizer" evidence="13">
    <location>
        <position position="119"/>
    </location>
</feature>
<dbReference type="InterPro" id="IPR011856">
    <property type="entry name" value="tRNA_endonuc-like_dom_sf"/>
</dbReference>
<dbReference type="HAMAP" id="MF_00130">
    <property type="entry name" value="RecU"/>
    <property type="match status" value="1"/>
</dbReference>
<feature type="binding site" evidence="13">
    <location>
        <position position="104"/>
    </location>
    <ligand>
        <name>Mg(2+)</name>
        <dbReference type="ChEBI" id="CHEBI:18420"/>
    </ligand>
</feature>
<dbReference type="GO" id="GO:0003676">
    <property type="term" value="F:nucleic acid binding"/>
    <property type="evidence" value="ECO:0007669"/>
    <property type="project" value="InterPro"/>
</dbReference>
<comment type="subcellular location">
    <subcellularLocation>
        <location evidence="1 13">Cytoplasm</location>
    </subcellularLocation>
</comment>
<evidence type="ECO:0000256" key="7">
    <source>
        <dbReference type="ARBA" id="ARBA00022801"/>
    </source>
</evidence>
<evidence type="ECO:0000256" key="1">
    <source>
        <dbReference type="ARBA" id="ARBA00004496"/>
    </source>
</evidence>
<name>A0A5C4THS7_FRUSA</name>
<evidence type="ECO:0000256" key="2">
    <source>
        <dbReference type="ARBA" id="ARBA00022490"/>
    </source>
</evidence>
<dbReference type="Pfam" id="PF03838">
    <property type="entry name" value="RecU"/>
    <property type="match status" value="1"/>
</dbReference>
<dbReference type="GO" id="GO:0007059">
    <property type="term" value="P:chromosome segregation"/>
    <property type="evidence" value="ECO:0007669"/>
    <property type="project" value="UniProtKB-UniRule"/>
</dbReference>
<dbReference type="AlphaFoldDB" id="A0A5C4THS7"/>
<dbReference type="GO" id="GO:0006281">
    <property type="term" value="P:DNA repair"/>
    <property type="evidence" value="ECO:0007669"/>
    <property type="project" value="UniProtKB-UniRule"/>
</dbReference>
<feature type="binding site" evidence="13">
    <location>
        <position position="102"/>
    </location>
    <ligand>
        <name>Mg(2+)</name>
        <dbReference type="ChEBI" id="CHEBI:18420"/>
    </ligand>
</feature>
<keyword evidence="8 13" id="KW-0460">Magnesium</keyword>
<comment type="similarity">
    <text evidence="11 13">Belongs to the RecU family.</text>
</comment>
<accession>A0A5C4THS7</accession>
<evidence type="ECO:0000256" key="14">
    <source>
        <dbReference type="NCBIfam" id="TIGR00648"/>
    </source>
</evidence>
<dbReference type="GO" id="GO:0000287">
    <property type="term" value="F:magnesium ion binding"/>
    <property type="evidence" value="ECO:0007669"/>
    <property type="project" value="UniProtKB-UniRule"/>
</dbReference>
<dbReference type="GO" id="GO:0005737">
    <property type="term" value="C:cytoplasm"/>
    <property type="evidence" value="ECO:0007669"/>
    <property type="project" value="UniProtKB-SubCell"/>
</dbReference>
<gene>
    <name evidence="13 15" type="primary">recU</name>
    <name evidence="15" type="ORF">DID87_05725</name>
</gene>
<evidence type="ECO:0000256" key="6">
    <source>
        <dbReference type="ARBA" id="ARBA00022763"/>
    </source>
</evidence>
<comment type="caution">
    <text evidence="15">The sequence shown here is derived from an EMBL/GenBank/DDBJ whole genome shotgun (WGS) entry which is preliminary data.</text>
</comment>
<evidence type="ECO:0000256" key="3">
    <source>
        <dbReference type="ARBA" id="ARBA00022722"/>
    </source>
</evidence>
<proteinExistence type="inferred from homology"/>
<dbReference type="CDD" id="cd22354">
    <property type="entry name" value="RecU-like"/>
    <property type="match status" value="1"/>
</dbReference>
<evidence type="ECO:0000313" key="16">
    <source>
        <dbReference type="Proteomes" id="UP000313312"/>
    </source>
</evidence>
<evidence type="ECO:0000256" key="13">
    <source>
        <dbReference type="HAMAP-Rule" id="MF_00130"/>
    </source>
</evidence>
<dbReference type="InterPro" id="IPR004612">
    <property type="entry name" value="Resolv_RecU"/>
</dbReference>
<keyword evidence="3 13" id="KW-0540">Nuclease</keyword>
<dbReference type="Gene3D" id="3.40.1350.10">
    <property type="match status" value="1"/>
</dbReference>
<dbReference type="EC" id="3.1.21.10" evidence="13 14"/>
<comment type="function">
    <text evidence="13">Endonuclease that resolves Holliday junction intermediates in genetic recombination. Cleaves mobile four-strand junctions by introducing symmetrical nicks in paired strands. Promotes annealing of linear ssDNA with homologous dsDNA. Required for DNA repair, homologous recombination and chromosome segregation.</text>
</comment>
<keyword evidence="7 13" id="KW-0378">Hydrolase</keyword>
<keyword evidence="2 13" id="KW-0963">Cytoplasm</keyword>
<evidence type="ECO:0000256" key="4">
    <source>
        <dbReference type="ARBA" id="ARBA00022723"/>
    </source>
</evidence>
<sequence>MRNELYLSYYVKPSKGVGFLTIKYPNGSNYISSNRSNKDRPINYGDRGMTLEQEINDSNSYYLMKDIAVIHKKPTPIQIVKVDYPRRSAAVIKEAYFKQASTTDYNGIYMGKYIDFDAKETMNKTSLPLSNFHEHQIVHMKKCVEQGGICFALVKFVKLNEIFVLNSDNLFTFWNRMKNDGRKSISKKEFENLGYKINYQINPVLPYLDAVKKIIDSLN</sequence>
<evidence type="ECO:0000256" key="5">
    <source>
        <dbReference type="ARBA" id="ARBA00022759"/>
    </source>
</evidence>
<keyword evidence="10 13" id="KW-0234">DNA repair</keyword>
<evidence type="ECO:0000256" key="9">
    <source>
        <dbReference type="ARBA" id="ARBA00023172"/>
    </source>
</evidence>
<evidence type="ECO:0000313" key="15">
    <source>
        <dbReference type="EMBL" id="TNK90048.1"/>
    </source>
</evidence>
<keyword evidence="6 13" id="KW-0227">DNA damage</keyword>
<dbReference type="Proteomes" id="UP000313312">
    <property type="component" value="Unassembled WGS sequence"/>
</dbReference>